<dbReference type="OrthoDB" id="9770517at2"/>
<keyword evidence="2" id="KW-0564">Palmitate</keyword>
<keyword evidence="5" id="KW-1185">Reference proteome</keyword>
<protein>
    <submittedName>
        <fullName evidence="4">RND efflux system, outer membrane lipoprotein CmeC</fullName>
    </submittedName>
</protein>
<dbReference type="Pfam" id="PF02321">
    <property type="entry name" value="OEP"/>
    <property type="match status" value="2"/>
</dbReference>
<accession>A0A0K8NUL6</accession>
<gene>
    <name evidence="4" type="ORF">ISF6_3842</name>
</gene>
<feature type="region of interest" description="Disordered" evidence="3">
    <location>
        <begin position="105"/>
        <end position="135"/>
    </location>
</feature>
<keyword evidence="2" id="KW-0812">Transmembrane</keyword>
<evidence type="ECO:0000313" key="5">
    <source>
        <dbReference type="Proteomes" id="UP000037660"/>
    </source>
</evidence>
<keyword evidence="2" id="KW-1134">Transmembrane beta strand</keyword>
<dbReference type="SUPFAM" id="SSF56954">
    <property type="entry name" value="Outer membrane efflux proteins (OEP)"/>
    <property type="match status" value="1"/>
</dbReference>
<reference evidence="4 5" key="2">
    <citation type="journal article" date="2016" name="Science">
        <title>A bacterium that degrades and assimilates poly(ethylene terephthalate).</title>
        <authorList>
            <person name="Yoshida S."/>
            <person name="Hiraga K."/>
            <person name="Takehana T."/>
            <person name="Taniguchi I."/>
            <person name="Yamaji H."/>
            <person name="Maeda Y."/>
            <person name="Toyohara K."/>
            <person name="Miyamoto K."/>
            <person name="Kimura Y."/>
            <person name="Oda K."/>
        </authorList>
    </citation>
    <scope>NUCLEOTIDE SEQUENCE [LARGE SCALE GENOMIC DNA]</scope>
    <source>
        <strain evidence="5">NBRC 110686 / TISTR 2288 / 201-F6</strain>
    </source>
</reference>
<dbReference type="Gene3D" id="2.20.200.10">
    <property type="entry name" value="Outer membrane efflux proteins (OEP)"/>
    <property type="match status" value="1"/>
</dbReference>
<comment type="subcellular location">
    <subcellularLocation>
        <location evidence="2">Cell membrane</location>
        <topology evidence="2">Lipid-anchor</topology>
    </subcellularLocation>
</comment>
<dbReference type="AlphaFoldDB" id="A0A0K8NUL6"/>
<keyword evidence="2" id="KW-0472">Membrane</keyword>
<dbReference type="InterPro" id="IPR010131">
    <property type="entry name" value="MdtP/NodT-like"/>
</dbReference>
<evidence type="ECO:0000313" key="4">
    <source>
        <dbReference type="EMBL" id="GAP34063.1"/>
    </source>
</evidence>
<proteinExistence type="inferred from homology"/>
<dbReference type="InterPro" id="IPR003423">
    <property type="entry name" value="OMP_efflux"/>
</dbReference>
<name>A0A0K8NUL6_PISS1</name>
<dbReference type="RefSeq" id="WP_054018211.1">
    <property type="nucleotide sequence ID" value="NZ_BBYR01000006.1"/>
</dbReference>
<organism evidence="4 5">
    <name type="scientific">Piscinibacter sakaiensis</name>
    <name type="common">Ideonella sakaiensis</name>
    <dbReference type="NCBI Taxonomy" id="1547922"/>
    <lineage>
        <taxon>Bacteria</taxon>
        <taxon>Pseudomonadati</taxon>
        <taxon>Pseudomonadota</taxon>
        <taxon>Betaproteobacteria</taxon>
        <taxon>Burkholderiales</taxon>
        <taxon>Sphaerotilaceae</taxon>
        <taxon>Piscinibacter</taxon>
    </lineage>
</organism>
<evidence type="ECO:0000256" key="2">
    <source>
        <dbReference type="RuleBase" id="RU362097"/>
    </source>
</evidence>
<dbReference type="Gene3D" id="1.20.1600.10">
    <property type="entry name" value="Outer membrane efflux proteins (OEP)"/>
    <property type="match status" value="1"/>
</dbReference>
<sequence>MPEARPFRSSPGPVALVAALILAGCAAVGPDHQRPAPALDASFIQPGSGQPDSRPVSADIAAFWRGFNDGPLTALVDAALAANGDVRIAQARLQEARAGLGEAEAAGRPGAGFSGSAERAVQPLTQRPGTSREARTGNTLDASFIANWEIDLFGGIRRGREGAAARVDASEAGLGAAHTAVAAEVARNYLELRGLQQRRQVAEQALEKQREALRITQLRADAGRGTELDLARARGLVAATEASLPALDGAAERAMLRLATLSARPPRALMATLAAPAPLPSLPVTDLGALPVGTPQAWLQRRPDLVAAERELAAATADIGVARAALYPRLSLSGLLGFNAATGSGLLEAAAGRWALGAGITWTPLDGGALRARVKGSEARAQQSLARFEQTLAVALEETEGAFSSFTRETQRAAKLDEAARQAETASQLARLRFEAGVTDFLAVLDAEREALQQRDALVQAQVGTAAALVAVYRSLGGGWAAPEGASGR</sequence>
<reference evidence="5" key="1">
    <citation type="submission" date="2015-07" db="EMBL/GenBank/DDBJ databases">
        <title>Discovery of a poly(ethylene terephthalate assimilation.</title>
        <authorList>
            <person name="Yoshida S."/>
            <person name="Hiraga K."/>
            <person name="Takehana T."/>
            <person name="Taniguchi I."/>
            <person name="Yamaji H."/>
            <person name="Maeda Y."/>
            <person name="Toyohara K."/>
            <person name="Miyamoto K."/>
            <person name="Kimura Y."/>
            <person name="Oda K."/>
        </authorList>
    </citation>
    <scope>NUCLEOTIDE SEQUENCE [LARGE SCALE GENOMIC DNA]</scope>
    <source>
        <strain evidence="5">NBRC 110686 / TISTR 2288 / 201-F6</strain>
    </source>
</reference>
<dbReference type="Proteomes" id="UP000037660">
    <property type="component" value="Unassembled WGS sequence"/>
</dbReference>
<dbReference type="GO" id="GO:0005886">
    <property type="term" value="C:plasma membrane"/>
    <property type="evidence" value="ECO:0007669"/>
    <property type="project" value="UniProtKB-SubCell"/>
</dbReference>
<dbReference type="NCBIfam" id="TIGR01845">
    <property type="entry name" value="outer_NodT"/>
    <property type="match status" value="1"/>
</dbReference>
<evidence type="ECO:0000256" key="1">
    <source>
        <dbReference type="ARBA" id="ARBA00007613"/>
    </source>
</evidence>
<dbReference type="EMBL" id="BBYR01000006">
    <property type="protein sequence ID" value="GAP34063.1"/>
    <property type="molecule type" value="Genomic_DNA"/>
</dbReference>
<dbReference type="STRING" id="1547922.ISF6_3842"/>
<dbReference type="PROSITE" id="PS51257">
    <property type="entry name" value="PROKAR_LIPOPROTEIN"/>
    <property type="match status" value="1"/>
</dbReference>
<evidence type="ECO:0000256" key="3">
    <source>
        <dbReference type="SAM" id="MobiDB-lite"/>
    </source>
</evidence>
<dbReference type="PANTHER" id="PTHR30203">
    <property type="entry name" value="OUTER MEMBRANE CATION EFFLUX PROTEIN"/>
    <property type="match status" value="1"/>
</dbReference>
<dbReference type="PANTHER" id="PTHR30203:SF25">
    <property type="entry name" value="OUTER MEMBRANE PROTEIN-RELATED"/>
    <property type="match status" value="1"/>
</dbReference>
<keyword evidence="2 4" id="KW-0449">Lipoprotein</keyword>
<comment type="similarity">
    <text evidence="1 2">Belongs to the outer membrane factor (OMF) (TC 1.B.17) family.</text>
</comment>
<dbReference type="GO" id="GO:0015562">
    <property type="term" value="F:efflux transmembrane transporter activity"/>
    <property type="evidence" value="ECO:0007669"/>
    <property type="project" value="InterPro"/>
</dbReference>
<comment type="caution">
    <text evidence="4">The sequence shown here is derived from an EMBL/GenBank/DDBJ whole genome shotgun (WGS) entry which is preliminary data.</text>
</comment>